<organism evidence="1">
    <name type="scientific">Noccaea caerulescens</name>
    <name type="common">Alpine penny-cress</name>
    <name type="synonym">Thlaspi caerulescens</name>
    <dbReference type="NCBI Taxonomy" id="107243"/>
    <lineage>
        <taxon>Eukaryota</taxon>
        <taxon>Viridiplantae</taxon>
        <taxon>Streptophyta</taxon>
        <taxon>Embryophyta</taxon>
        <taxon>Tracheophyta</taxon>
        <taxon>Spermatophyta</taxon>
        <taxon>Magnoliopsida</taxon>
        <taxon>eudicotyledons</taxon>
        <taxon>Gunneridae</taxon>
        <taxon>Pentapetalae</taxon>
        <taxon>rosids</taxon>
        <taxon>malvids</taxon>
        <taxon>Brassicales</taxon>
        <taxon>Brassicaceae</taxon>
        <taxon>Coluteocarpeae</taxon>
        <taxon>Noccaea</taxon>
    </lineage>
</organism>
<name>A0A1J3CAS5_NOCCA</name>
<reference evidence="1" key="1">
    <citation type="submission" date="2016-07" db="EMBL/GenBank/DDBJ databases">
        <title>De novo transcriptome assembly of four accessions of the metal hyperaccumulator plant Noccaea caerulescens.</title>
        <authorList>
            <person name="Blande D."/>
            <person name="Halimaa P."/>
            <person name="Tervahauta A.I."/>
            <person name="Aarts M.G."/>
            <person name="Karenlampi S.O."/>
        </authorList>
    </citation>
    <scope>NUCLEOTIDE SEQUENCE</scope>
</reference>
<gene>
    <name evidence="1" type="ORF">GA_TR15870_c4_g1_i1_g.49359</name>
    <name evidence="2" type="ORF">LC_TR16781_c5_g1_i1_g.57584</name>
</gene>
<dbReference type="EMBL" id="GEVI01027446">
    <property type="protein sequence ID" value="JAU04874.1"/>
    <property type="molecule type" value="Transcribed_RNA"/>
</dbReference>
<proteinExistence type="predicted"/>
<evidence type="ECO:0000313" key="2">
    <source>
        <dbReference type="EMBL" id="JAU45686.1"/>
    </source>
</evidence>
<dbReference type="AlphaFoldDB" id="A0A1J3CAS5"/>
<sequence>MSWRFKFKTNSEEDVTVVLEAHLQLVNTFLRIYENNKVISHSGQGQIAYRDDIGLDQTVDVKKRKQRDLSLDLLAYNILIGLLCDKNNTEEIYKGLKDIEEAATQEPVIKPAWRTFGNRVWECGGLLATHDHRKGLENCSKLDKVLKYCFLFEVSSVEAVGFKACEKDRTEVLLQAESSSDEFKGN</sequence>
<protein>
    <submittedName>
        <fullName evidence="1">Pentatricopeptide repeat-containing protein, mitochondrial</fullName>
    </submittedName>
</protein>
<accession>A0A1J3CAS5</accession>
<evidence type="ECO:0000313" key="1">
    <source>
        <dbReference type="EMBL" id="JAU04874.1"/>
    </source>
</evidence>
<dbReference type="EMBL" id="GEVK01007146">
    <property type="protein sequence ID" value="JAU45686.1"/>
    <property type="molecule type" value="Transcribed_RNA"/>
</dbReference>